<sequence>MVEFEVYGETFHDYVADFIPFFIICMLVELIINVFFKKKKNYFGLGDSLTSMGGGLSTIVLERIVPFAIMSAIEFYGVVYIYRNYRIVDVSEYSVLAWIFCFITVDFGYYWFHRLAHEVNAFWATHVTHHSSEKYNLTTALRQNVLQIYISWIFFLPIGLFTPPGMYVFHKQFNTINQFWIHTQLIDKLPWPIEFILNTPSHHRVHHGRNPKYLDKNYGGTLIIWDRIFKTFEPEEEKVYYGLVYPLNSNDPTWIQIHKWYEMYQHTKLYTNWIDKIKVFLCGPGWQKGTGRLGDLSTLPIPTDKDEQERIPKSLSTDLNVYLFIHYMFISFFALIIRDSFENQVGATNVTLSFAFLYVSLTSFGAMFDGKWYAALLETIRLWVFIIYTLVSQASSHPIIHIFRLFYFTSSVYIIFKKIYTSNIFKSYLKSSQKILNNKLD</sequence>
<evidence type="ECO:0000256" key="7">
    <source>
        <dbReference type="SAM" id="Phobius"/>
    </source>
</evidence>
<dbReference type="GO" id="GO:0005783">
    <property type="term" value="C:endoplasmic reticulum"/>
    <property type="evidence" value="ECO:0000318"/>
    <property type="project" value="GO_Central"/>
</dbReference>
<dbReference type="eggNOG" id="KOG0872">
    <property type="taxonomic scope" value="Eukaryota"/>
</dbReference>
<dbReference type="Proteomes" id="UP000001064">
    <property type="component" value="Unassembled WGS sequence"/>
</dbReference>
<protein>
    <recommendedName>
        <fullName evidence="8">Fatty acid hydroxylase domain-containing protein</fullName>
    </recommendedName>
</protein>
<evidence type="ECO:0000256" key="5">
    <source>
        <dbReference type="ARBA" id="ARBA00023098"/>
    </source>
</evidence>
<gene>
    <name evidence="9" type="ORF">DICPUDRAFT_51289</name>
</gene>
<dbReference type="GO" id="GO:0005506">
    <property type="term" value="F:iron ion binding"/>
    <property type="evidence" value="ECO:0007669"/>
    <property type="project" value="InterPro"/>
</dbReference>
<keyword evidence="6 7" id="KW-0472">Membrane</keyword>
<evidence type="ECO:0000313" key="10">
    <source>
        <dbReference type="Proteomes" id="UP000001064"/>
    </source>
</evidence>
<dbReference type="Pfam" id="PF04116">
    <property type="entry name" value="FA_hydroxylase"/>
    <property type="match status" value="1"/>
</dbReference>
<accession>F1A310</accession>
<evidence type="ECO:0000256" key="6">
    <source>
        <dbReference type="ARBA" id="ARBA00023136"/>
    </source>
</evidence>
<keyword evidence="4" id="KW-0560">Oxidoreductase</keyword>
<feature type="transmembrane region" description="Helical" evidence="7">
    <location>
        <begin position="319"/>
        <end position="337"/>
    </location>
</feature>
<reference evidence="10" key="1">
    <citation type="journal article" date="2011" name="Genome Biol.">
        <title>Comparative genomics of the social amoebae Dictyostelium discoideum and Dictyostelium purpureum.</title>
        <authorList>
            <consortium name="US DOE Joint Genome Institute (JGI-PGF)"/>
            <person name="Sucgang R."/>
            <person name="Kuo A."/>
            <person name="Tian X."/>
            <person name="Salerno W."/>
            <person name="Parikh A."/>
            <person name="Feasley C.L."/>
            <person name="Dalin E."/>
            <person name="Tu H."/>
            <person name="Huang E."/>
            <person name="Barry K."/>
            <person name="Lindquist E."/>
            <person name="Shapiro H."/>
            <person name="Bruce D."/>
            <person name="Schmutz J."/>
            <person name="Salamov A."/>
            <person name="Fey P."/>
            <person name="Gaudet P."/>
            <person name="Anjard C."/>
            <person name="Babu M.M."/>
            <person name="Basu S."/>
            <person name="Bushmanova Y."/>
            <person name="van der Wel H."/>
            <person name="Katoh-Kurasawa M."/>
            <person name="Dinh C."/>
            <person name="Coutinho P.M."/>
            <person name="Saito T."/>
            <person name="Elias M."/>
            <person name="Schaap P."/>
            <person name="Kay R.R."/>
            <person name="Henrissat B."/>
            <person name="Eichinger L."/>
            <person name="Rivero F."/>
            <person name="Putnam N.H."/>
            <person name="West C.M."/>
            <person name="Loomis W.F."/>
            <person name="Chisholm R.L."/>
            <person name="Shaulsky G."/>
            <person name="Strassmann J.E."/>
            <person name="Queller D.C."/>
            <person name="Kuspa A."/>
            <person name="Grigoriev I.V."/>
        </authorList>
    </citation>
    <scope>NUCLEOTIDE SEQUENCE [LARGE SCALE GENOMIC DNA]</scope>
    <source>
        <strain evidence="10">QSDP1</strain>
    </source>
</reference>
<feature type="transmembrane region" description="Helical" evidence="7">
    <location>
        <begin position="149"/>
        <end position="169"/>
    </location>
</feature>
<keyword evidence="10" id="KW-1185">Reference proteome</keyword>
<dbReference type="GO" id="GO:0016020">
    <property type="term" value="C:membrane"/>
    <property type="evidence" value="ECO:0007669"/>
    <property type="project" value="GOC"/>
</dbReference>
<dbReference type="OMA" id="FMPTGWR"/>
<dbReference type="PANTHER" id="PTHR21624:SF1">
    <property type="entry name" value="ALKYLGLYCEROL MONOOXYGENASE"/>
    <property type="match status" value="1"/>
</dbReference>
<evidence type="ECO:0000259" key="8">
    <source>
        <dbReference type="Pfam" id="PF04116"/>
    </source>
</evidence>
<evidence type="ECO:0000256" key="4">
    <source>
        <dbReference type="ARBA" id="ARBA00023002"/>
    </source>
</evidence>
<dbReference type="KEGG" id="dpp:DICPUDRAFT_51289"/>
<dbReference type="InParanoid" id="F1A310"/>
<evidence type="ECO:0000256" key="1">
    <source>
        <dbReference type="ARBA" id="ARBA00004127"/>
    </source>
</evidence>
<feature type="transmembrane region" description="Helical" evidence="7">
    <location>
        <begin position="373"/>
        <end position="391"/>
    </location>
</feature>
<feature type="domain" description="Fatty acid hydroxylase" evidence="8">
    <location>
        <begin position="98"/>
        <end position="231"/>
    </location>
</feature>
<organism evidence="9 10">
    <name type="scientific">Dictyostelium purpureum</name>
    <name type="common">Slime mold</name>
    <dbReference type="NCBI Taxonomy" id="5786"/>
    <lineage>
        <taxon>Eukaryota</taxon>
        <taxon>Amoebozoa</taxon>
        <taxon>Evosea</taxon>
        <taxon>Eumycetozoa</taxon>
        <taxon>Dictyostelia</taxon>
        <taxon>Dictyosteliales</taxon>
        <taxon>Dictyosteliaceae</taxon>
        <taxon>Dictyostelium</taxon>
    </lineage>
</organism>
<evidence type="ECO:0000256" key="3">
    <source>
        <dbReference type="ARBA" id="ARBA00022989"/>
    </source>
</evidence>
<proteinExistence type="predicted"/>
<dbReference type="GO" id="GO:0006643">
    <property type="term" value="P:membrane lipid metabolic process"/>
    <property type="evidence" value="ECO:0000318"/>
    <property type="project" value="GO_Central"/>
</dbReference>
<dbReference type="OrthoDB" id="6354873at2759"/>
<evidence type="ECO:0000313" key="9">
    <source>
        <dbReference type="EMBL" id="EGC29416.1"/>
    </source>
</evidence>
<dbReference type="AlphaFoldDB" id="F1A310"/>
<dbReference type="GO" id="GO:0008610">
    <property type="term" value="P:lipid biosynthetic process"/>
    <property type="evidence" value="ECO:0007669"/>
    <property type="project" value="InterPro"/>
</dbReference>
<dbReference type="STRING" id="5786.F1A310"/>
<dbReference type="InterPro" id="IPR051689">
    <property type="entry name" value="Sterol_desaturase/TMEM195"/>
</dbReference>
<dbReference type="GeneID" id="10505375"/>
<keyword evidence="2 7" id="KW-0812">Transmembrane</keyword>
<dbReference type="EMBL" id="GL871435">
    <property type="protein sequence ID" value="EGC29416.1"/>
    <property type="molecule type" value="Genomic_DNA"/>
</dbReference>
<feature type="transmembrane region" description="Helical" evidence="7">
    <location>
        <begin position="95"/>
        <end position="112"/>
    </location>
</feature>
<dbReference type="RefSeq" id="XP_003294054.1">
    <property type="nucleotide sequence ID" value="XM_003294006.1"/>
</dbReference>
<keyword evidence="5" id="KW-0443">Lipid metabolism</keyword>
<feature type="transmembrane region" description="Helical" evidence="7">
    <location>
        <begin position="397"/>
        <end position="416"/>
    </location>
</feature>
<evidence type="ECO:0000256" key="2">
    <source>
        <dbReference type="ARBA" id="ARBA00022692"/>
    </source>
</evidence>
<dbReference type="VEuPathDB" id="AmoebaDB:DICPUDRAFT_51289"/>
<comment type="subcellular location">
    <subcellularLocation>
        <location evidence="1">Endomembrane system</location>
        <topology evidence="1">Multi-pass membrane protein</topology>
    </subcellularLocation>
</comment>
<dbReference type="InterPro" id="IPR006694">
    <property type="entry name" value="Fatty_acid_hydroxylase"/>
</dbReference>
<feature type="transmembrane region" description="Helical" evidence="7">
    <location>
        <begin position="343"/>
        <end position="361"/>
    </location>
</feature>
<keyword evidence="3 7" id="KW-1133">Transmembrane helix</keyword>
<name>F1A310_DICPU</name>
<dbReference type="GO" id="GO:0050479">
    <property type="term" value="F:glyceryl-ether monooxygenase activity"/>
    <property type="evidence" value="ECO:0000318"/>
    <property type="project" value="GO_Central"/>
</dbReference>
<dbReference type="PANTHER" id="PTHR21624">
    <property type="entry name" value="STEROL DESATURASE-RELATED PROTEIN"/>
    <property type="match status" value="1"/>
</dbReference>
<feature type="transmembrane region" description="Helical" evidence="7">
    <location>
        <begin position="18"/>
        <end position="36"/>
    </location>
</feature>